<feature type="compositionally biased region" description="Basic residues" evidence="1">
    <location>
        <begin position="1"/>
        <end position="22"/>
    </location>
</feature>
<feature type="region of interest" description="Disordered" evidence="1">
    <location>
        <begin position="1"/>
        <end position="28"/>
    </location>
</feature>
<dbReference type="EMBL" id="SHOA02000014">
    <property type="protein sequence ID" value="TDH67478.1"/>
    <property type="molecule type" value="Genomic_DNA"/>
</dbReference>
<dbReference type="GeneID" id="94351956"/>
<reference evidence="2 3" key="1">
    <citation type="journal article" date="2021" name="Genome Biol.">
        <title>AFLAP: assembly-free linkage analysis pipeline using k-mers from genome sequencing data.</title>
        <authorList>
            <person name="Fletcher K."/>
            <person name="Zhang L."/>
            <person name="Gil J."/>
            <person name="Han R."/>
            <person name="Cavanaugh K."/>
            <person name="Michelmore R."/>
        </authorList>
    </citation>
    <scope>NUCLEOTIDE SEQUENCE [LARGE SCALE GENOMIC DNA]</scope>
    <source>
        <strain evidence="2 3">SF5</strain>
    </source>
</reference>
<dbReference type="AlphaFoldDB" id="A0A976FIX2"/>
<dbReference type="RefSeq" id="XP_067816977.1">
    <property type="nucleotide sequence ID" value="XM_067966285.1"/>
</dbReference>
<dbReference type="OrthoDB" id="123165at2759"/>
<protein>
    <submittedName>
        <fullName evidence="2">Uncharacterized protein</fullName>
    </submittedName>
</protein>
<evidence type="ECO:0000256" key="1">
    <source>
        <dbReference type="SAM" id="MobiDB-lite"/>
    </source>
</evidence>
<dbReference type="Proteomes" id="UP000294530">
    <property type="component" value="Unassembled WGS sequence"/>
</dbReference>
<gene>
    <name evidence="2" type="ORF">CCR75_008231</name>
</gene>
<evidence type="ECO:0000313" key="3">
    <source>
        <dbReference type="Proteomes" id="UP000294530"/>
    </source>
</evidence>
<evidence type="ECO:0000313" key="2">
    <source>
        <dbReference type="EMBL" id="TDH67478.1"/>
    </source>
</evidence>
<name>A0A976FIX2_BRELC</name>
<sequence>MSSSYKQKKMKTLATRKKTRKRRIDDGMALDDIPVHLLQQPSTRDPLWKKPLLDAVVSSAIKSKRQKKAAKKRRKLARHQNEGDNDQTDVVQQEASRCDEELMEVLDENLTSDVSSELSKTPSLELCSSLDDVVNQAALKHAEIRLRDGRQKARVLLLVDTRSIFKVMKKKLNIRSEMVKAKSKRGVGSGKKPEMAFKNIGLVKTPLDRYKGVNKSVLAGYKSGKLSTILAQDLSFYPYIEFKVQHVIFVAKEAASAINLDPKLLHNVQLHRYVINDSNSLKLT</sequence>
<feature type="region of interest" description="Disordered" evidence="1">
    <location>
        <begin position="61"/>
        <end position="91"/>
    </location>
</feature>
<proteinExistence type="predicted"/>
<comment type="caution">
    <text evidence="2">The sequence shown here is derived from an EMBL/GenBank/DDBJ whole genome shotgun (WGS) entry which is preliminary data.</text>
</comment>
<dbReference type="KEGG" id="blac:94351956"/>
<accession>A0A976FIX2</accession>
<organism evidence="2 3">
    <name type="scientific">Bremia lactucae</name>
    <name type="common">Lettuce downy mildew</name>
    <dbReference type="NCBI Taxonomy" id="4779"/>
    <lineage>
        <taxon>Eukaryota</taxon>
        <taxon>Sar</taxon>
        <taxon>Stramenopiles</taxon>
        <taxon>Oomycota</taxon>
        <taxon>Peronosporomycetes</taxon>
        <taxon>Peronosporales</taxon>
        <taxon>Peronosporaceae</taxon>
        <taxon>Bremia</taxon>
    </lineage>
</organism>
<keyword evidence="3" id="KW-1185">Reference proteome</keyword>
<feature type="compositionally biased region" description="Basic residues" evidence="1">
    <location>
        <begin position="62"/>
        <end position="78"/>
    </location>
</feature>